<feature type="region of interest" description="Disordered" evidence="1">
    <location>
        <begin position="397"/>
        <end position="421"/>
    </location>
</feature>
<feature type="compositionally biased region" description="Polar residues" evidence="1">
    <location>
        <begin position="47"/>
        <end position="63"/>
    </location>
</feature>
<dbReference type="AlphaFoldDB" id="A0A9P8Y6L4"/>
<dbReference type="PANTHER" id="PTHR38793">
    <property type="entry name" value="SLATT_FUNGAL DOMAIN-CONTAINING PROTEIN-RELATED"/>
    <property type="match status" value="1"/>
</dbReference>
<dbReference type="OrthoDB" id="4472872at2759"/>
<dbReference type="InterPro" id="IPR041622">
    <property type="entry name" value="SLATT_fungi"/>
</dbReference>
<protein>
    <recommendedName>
        <fullName evidence="3">SMODS and SLOG-associating 2TM effector domain-containing protein</fullName>
    </recommendedName>
</protein>
<keyword evidence="2" id="KW-0472">Membrane</keyword>
<feature type="transmembrane region" description="Helical" evidence="2">
    <location>
        <begin position="153"/>
        <end position="171"/>
    </location>
</feature>
<dbReference type="EMBL" id="JAGTJQ010000004">
    <property type="protein sequence ID" value="KAH7033075.1"/>
    <property type="molecule type" value="Genomic_DNA"/>
</dbReference>
<dbReference type="Proteomes" id="UP000756346">
    <property type="component" value="Unassembled WGS sequence"/>
</dbReference>
<dbReference type="GeneID" id="70183133"/>
<comment type="caution">
    <text evidence="4">The sequence shown here is derived from an EMBL/GenBank/DDBJ whole genome shotgun (WGS) entry which is preliminary data.</text>
</comment>
<dbReference type="NCBIfam" id="NF033635">
    <property type="entry name" value="SLATT_fungal"/>
    <property type="match status" value="1"/>
</dbReference>
<name>A0A9P8Y6L4_9PEZI</name>
<evidence type="ECO:0000313" key="5">
    <source>
        <dbReference type="Proteomes" id="UP000756346"/>
    </source>
</evidence>
<evidence type="ECO:0000256" key="1">
    <source>
        <dbReference type="SAM" id="MobiDB-lite"/>
    </source>
</evidence>
<dbReference type="PANTHER" id="PTHR38793:SF3">
    <property type="entry name" value="SMODS AND SLOG-ASSOCIATING 2TM EFFECTOR DOMAIN-CONTAINING PROTEIN"/>
    <property type="match status" value="1"/>
</dbReference>
<proteinExistence type="predicted"/>
<feature type="compositionally biased region" description="Basic and acidic residues" evidence="1">
    <location>
        <begin position="404"/>
        <end position="421"/>
    </location>
</feature>
<feature type="region of interest" description="Disordered" evidence="1">
    <location>
        <begin position="34"/>
        <end position="63"/>
    </location>
</feature>
<feature type="transmembrane region" description="Helical" evidence="2">
    <location>
        <begin position="125"/>
        <end position="147"/>
    </location>
</feature>
<evidence type="ECO:0000256" key="2">
    <source>
        <dbReference type="SAM" id="Phobius"/>
    </source>
</evidence>
<sequence length="421" mass="45846">MTMASFLKAVLRLILEAKPQPAKAGIDGEQGITGVADEKRPAPSHSLWPSNYESQQTVPTQPSHLIPENDSLLLYRLMMGISAAPHLGFDLEANGGRRPAANLGIYARVVHAEQKAKDSFKVFSVIINGCYFLQIIVAAALTAMGAANANNKAITAFGAFNTIIAGLLTFLKGSGLPARYKYYGNEWKKIRQYIEQRERDFSRQGCTLDVYHVAETIEKMYAHIEQEIEANTPDSYTSVTRSSQQLGINNADKIGGMDVSKLEGFASKLSGLDSTIAKITAGLKDKTQGLTQGLHEREKEVEAEVRRVEESVEKHVQEHKDKLAREAQLRRNEVESVRETASAAVADRFADVTRSAGAQVSQIENLAHGLADRAKQVETVASHGRVAGAQLADDLARAVAGTPRADEARQKSAEPSHSARD</sequence>
<dbReference type="Pfam" id="PF18142">
    <property type="entry name" value="SLATT_fungal"/>
    <property type="match status" value="1"/>
</dbReference>
<evidence type="ECO:0000313" key="4">
    <source>
        <dbReference type="EMBL" id="KAH7033075.1"/>
    </source>
</evidence>
<reference evidence="4" key="1">
    <citation type="journal article" date="2021" name="Nat. Commun.">
        <title>Genetic determinants of endophytism in the Arabidopsis root mycobiome.</title>
        <authorList>
            <person name="Mesny F."/>
            <person name="Miyauchi S."/>
            <person name="Thiergart T."/>
            <person name="Pickel B."/>
            <person name="Atanasova L."/>
            <person name="Karlsson M."/>
            <person name="Huettel B."/>
            <person name="Barry K.W."/>
            <person name="Haridas S."/>
            <person name="Chen C."/>
            <person name="Bauer D."/>
            <person name="Andreopoulos W."/>
            <person name="Pangilinan J."/>
            <person name="LaButti K."/>
            <person name="Riley R."/>
            <person name="Lipzen A."/>
            <person name="Clum A."/>
            <person name="Drula E."/>
            <person name="Henrissat B."/>
            <person name="Kohler A."/>
            <person name="Grigoriev I.V."/>
            <person name="Martin F.M."/>
            <person name="Hacquard S."/>
        </authorList>
    </citation>
    <scope>NUCLEOTIDE SEQUENCE</scope>
    <source>
        <strain evidence="4">MPI-CAGE-CH-0230</strain>
    </source>
</reference>
<keyword evidence="5" id="KW-1185">Reference proteome</keyword>
<keyword evidence="2" id="KW-0812">Transmembrane</keyword>
<feature type="domain" description="SMODS and SLOG-associating 2TM effector" evidence="3">
    <location>
        <begin position="108"/>
        <end position="226"/>
    </location>
</feature>
<keyword evidence="2" id="KW-1133">Transmembrane helix</keyword>
<gene>
    <name evidence="4" type="ORF">B0I36DRAFT_320723</name>
</gene>
<dbReference type="RefSeq" id="XP_046013907.1">
    <property type="nucleotide sequence ID" value="XM_046153587.1"/>
</dbReference>
<accession>A0A9P8Y6L4</accession>
<evidence type="ECO:0000259" key="3">
    <source>
        <dbReference type="Pfam" id="PF18142"/>
    </source>
</evidence>
<organism evidence="4 5">
    <name type="scientific">Microdochium trichocladiopsis</name>
    <dbReference type="NCBI Taxonomy" id="1682393"/>
    <lineage>
        <taxon>Eukaryota</taxon>
        <taxon>Fungi</taxon>
        <taxon>Dikarya</taxon>
        <taxon>Ascomycota</taxon>
        <taxon>Pezizomycotina</taxon>
        <taxon>Sordariomycetes</taxon>
        <taxon>Xylariomycetidae</taxon>
        <taxon>Xylariales</taxon>
        <taxon>Microdochiaceae</taxon>
        <taxon>Microdochium</taxon>
    </lineage>
</organism>